<dbReference type="CDD" id="cd00077">
    <property type="entry name" value="HDc"/>
    <property type="match status" value="1"/>
</dbReference>
<dbReference type="STRING" id="1618570.UT08_C0010G0015"/>
<dbReference type="GO" id="GO:0016787">
    <property type="term" value="F:hydrolase activity"/>
    <property type="evidence" value="ECO:0007669"/>
    <property type="project" value="UniProtKB-KW"/>
</dbReference>
<accession>A0A0G0KZK4</accession>
<gene>
    <name evidence="2" type="ORF">UT08_C0010G0015</name>
</gene>
<proteinExistence type="predicted"/>
<name>A0A0G0KZK4_9BACT</name>
<evidence type="ECO:0000313" key="2">
    <source>
        <dbReference type="EMBL" id="KKQ85088.1"/>
    </source>
</evidence>
<dbReference type="Proteomes" id="UP000034081">
    <property type="component" value="Unassembled WGS sequence"/>
</dbReference>
<evidence type="ECO:0000313" key="3">
    <source>
        <dbReference type="Proteomes" id="UP000034081"/>
    </source>
</evidence>
<dbReference type="InterPro" id="IPR003607">
    <property type="entry name" value="HD/PDEase_dom"/>
</dbReference>
<dbReference type="Gene3D" id="1.10.3210.10">
    <property type="entry name" value="Hypothetical protein af1432"/>
    <property type="match status" value="1"/>
</dbReference>
<keyword evidence="2" id="KW-0378">Hydrolase</keyword>
<protein>
    <submittedName>
        <fullName evidence="2">Metal dependent phosphohydrolase</fullName>
    </submittedName>
</protein>
<feature type="domain" description="HD" evidence="1">
    <location>
        <begin position="37"/>
        <end position="134"/>
    </location>
</feature>
<dbReference type="InterPro" id="IPR006674">
    <property type="entry name" value="HD_domain"/>
</dbReference>
<dbReference type="SUPFAM" id="SSF109604">
    <property type="entry name" value="HD-domain/PDEase-like"/>
    <property type="match status" value="1"/>
</dbReference>
<comment type="caution">
    <text evidence="2">The sequence shown here is derived from an EMBL/GenBank/DDBJ whole genome shotgun (WGS) entry which is preliminary data.</text>
</comment>
<dbReference type="AlphaFoldDB" id="A0A0G0KZK4"/>
<evidence type="ECO:0000259" key="1">
    <source>
        <dbReference type="Pfam" id="PF01966"/>
    </source>
</evidence>
<reference evidence="2 3" key="1">
    <citation type="journal article" date="2015" name="Nature">
        <title>rRNA introns, odd ribosomes, and small enigmatic genomes across a large radiation of phyla.</title>
        <authorList>
            <person name="Brown C.T."/>
            <person name="Hug L.A."/>
            <person name="Thomas B.C."/>
            <person name="Sharon I."/>
            <person name="Castelle C.J."/>
            <person name="Singh A."/>
            <person name="Wilkins M.J."/>
            <person name="Williams K.H."/>
            <person name="Banfield J.F."/>
        </authorList>
    </citation>
    <scope>NUCLEOTIDE SEQUENCE [LARGE SCALE GENOMIC DNA]</scope>
</reference>
<dbReference type="Pfam" id="PF01966">
    <property type="entry name" value="HD"/>
    <property type="match status" value="1"/>
</dbReference>
<dbReference type="EMBL" id="LBVL01000010">
    <property type="protein sequence ID" value="KKQ85088.1"/>
    <property type="molecule type" value="Genomic_DNA"/>
</dbReference>
<sequence length="193" mass="22367">MSKEYEVQESQLVVATREHFTRTISEGDPVHQFFPHHVRQVEKWASRILEFYPEADREVVLLAVWLHDIGHTNKANMENHEIYSEQEARVFLPTLGLPEERIDMVAHCVRTHRCKPDALPETIEAKVLAAADSASHMTDIVYIYMLNDGISKESVLDKLERDIRDTQSIPEPLQEQLIPLQTAWRELISVFPE</sequence>
<organism evidence="2 3">
    <name type="scientific">Candidatus Woesebacteria bacterium GW2011_GWB1_38_8</name>
    <dbReference type="NCBI Taxonomy" id="1618570"/>
    <lineage>
        <taxon>Bacteria</taxon>
        <taxon>Candidatus Woeseibacteriota</taxon>
    </lineage>
</organism>